<accession>A0ABQ5EFH6</accession>
<sequence>MQAPLRARFSDLPAVDMKEVLQQRMFEDKSYLSHEDHKNLFEALEKSLERDYSNQLLSDLKEARRKKRHVRRSRFESTGVSSALELSPIDSLMNDDFIPDEQVLLYDDEDTGNDHLPNTDMRKDWWKPLPEKERPATPEPAWTIPSSNVSDIENNWASTLVSSYESPAKNILLVKIRDMKTFMNWYCQKVNKTILTQADFEGQAYEVINWENSESDQVRIDVSRPLPLGGPPSHLTIQTEFFFNKDLKYLRYGNKGSSPALSISKMKAACYPDFGLELLVPEQMWIDDVCTYDISAKYEVKTNIRILSVARIKAYSRYGYDYLSKIVLRRADYQEHTIAEKDFKNLYPSEFEDLDLLLLQGHLDHLHGSYKRMLSTAIKLWTRNLVIRQWVEDFQLGIKCYQTQLNLTKPG</sequence>
<name>A0ABQ5EFH6_9ASTR</name>
<proteinExistence type="predicted"/>
<organism evidence="1 2">
    <name type="scientific">Tanacetum coccineum</name>
    <dbReference type="NCBI Taxonomy" id="301880"/>
    <lineage>
        <taxon>Eukaryota</taxon>
        <taxon>Viridiplantae</taxon>
        <taxon>Streptophyta</taxon>
        <taxon>Embryophyta</taxon>
        <taxon>Tracheophyta</taxon>
        <taxon>Spermatophyta</taxon>
        <taxon>Magnoliopsida</taxon>
        <taxon>eudicotyledons</taxon>
        <taxon>Gunneridae</taxon>
        <taxon>Pentapetalae</taxon>
        <taxon>asterids</taxon>
        <taxon>campanulids</taxon>
        <taxon>Asterales</taxon>
        <taxon>Asteraceae</taxon>
        <taxon>Asteroideae</taxon>
        <taxon>Anthemideae</taxon>
        <taxon>Anthemidinae</taxon>
        <taxon>Tanacetum</taxon>
    </lineage>
</organism>
<evidence type="ECO:0000313" key="1">
    <source>
        <dbReference type="EMBL" id="GJT49665.1"/>
    </source>
</evidence>
<evidence type="ECO:0000313" key="2">
    <source>
        <dbReference type="Proteomes" id="UP001151760"/>
    </source>
</evidence>
<dbReference type="Proteomes" id="UP001151760">
    <property type="component" value="Unassembled WGS sequence"/>
</dbReference>
<dbReference type="EMBL" id="BQNB010016256">
    <property type="protein sequence ID" value="GJT49665.1"/>
    <property type="molecule type" value="Genomic_DNA"/>
</dbReference>
<protein>
    <submittedName>
        <fullName evidence="1">Uncharacterized protein</fullName>
    </submittedName>
</protein>
<keyword evidence="2" id="KW-1185">Reference proteome</keyword>
<comment type="caution">
    <text evidence="1">The sequence shown here is derived from an EMBL/GenBank/DDBJ whole genome shotgun (WGS) entry which is preliminary data.</text>
</comment>
<reference evidence="1" key="2">
    <citation type="submission" date="2022-01" db="EMBL/GenBank/DDBJ databases">
        <authorList>
            <person name="Yamashiro T."/>
            <person name="Shiraishi A."/>
            <person name="Satake H."/>
            <person name="Nakayama K."/>
        </authorList>
    </citation>
    <scope>NUCLEOTIDE SEQUENCE</scope>
</reference>
<reference evidence="1" key="1">
    <citation type="journal article" date="2022" name="Int. J. Mol. Sci.">
        <title>Draft Genome of Tanacetum Coccineum: Genomic Comparison of Closely Related Tanacetum-Family Plants.</title>
        <authorList>
            <person name="Yamashiro T."/>
            <person name="Shiraishi A."/>
            <person name="Nakayama K."/>
            <person name="Satake H."/>
        </authorList>
    </citation>
    <scope>NUCLEOTIDE SEQUENCE</scope>
</reference>
<gene>
    <name evidence="1" type="ORF">Tco_0975822</name>
</gene>